<evidence type="ECO:0000313" key="3">
    <source>
        <dbReference type="Proteomes" id="UP000009328"/>
    </source>
</evidence>
<keyword evidence="3" id="KW-1185">Reference proteome</keyword>
<gene>
    <name evidence="2" type="ORF">BN7_119</name>
</gene>
<dbReference type="EMBL" id="CAIF01000001">
    <property type="protein sequence ID" value="CCH40586.1"/>
    <property type="molecule type" value="Genomic_DNA"/>
</dbReference>
<dbReference type="HOGENOM" id="CLU_1476247_0_0_1"/>
<dbReference type="Proteomes" id="UP000009328">
    <property type="component" value="Unassembled WGS sequence"/>
</dbReference>
<comment type="caution">
    <text evidence="2">The sequence shown here is derived from an EMBL/GenBank/DDBJ whole genome shotgun (WGS) entry which is preliminary data.</text>
</comment>
<evidence type="ECO:0000256" key="1">
    <source>
        <dbReference type="SAM" id="MobiDB-lite"/>
    </source>
</evidence>
<dbReference type="AlphaFoldDB" id="K0KCG1"/>
<feature type="region of interest" description="Disordered" evidence="1">
    <location>
        <begin position="23"/>
        <end position="47"/>
    </location>
</feature>
<name>K0KCG1_WICCF</name>
<feature type="compositionally biased region" description="Low complexity" evidence="1">
    <location>
        <begin position="152"/>
        <end position="173"/>
    </location>
</feature>
<feature type="compositionally biased region" description="Polar residues" evidence="1">
    <location>
        <begin position="23"/>
        <end position="33"/>
    </location>
</feature>
<dbReference type="InParanoid" id="K0KCG1"/>
<proteinExistence type="predicted"/>
<evidence type="ECO:0000313" key="2">
    <source>
        <dbReference type="EMBL" id="CCH40586.1"/>
    </source>
</evidence>
<reference evidence="2 3" key="1">
    <citation type="journal article" date="2012" name="Eukaryot. Cell">
        <title>Draft genome sequence of Wickerhamomyces ciferrii NRRL Y-1031 F-60-10.</title>
        <authorList>
            <person name="Schneider J."/>
            <person name="Andrea H."/>
            <person name="Blom J."/>
            <person name="Jaenicke S."/>
            <person name="Ruckert C."/>
            <person name="Schorsch C."/>
            <person name="Szczepanowski R."/>
            <person name="Farwick M."/>
            <person name="Goesmann A."/>
            <person name="Puhler A."/>
            <person name="Schaffer S."/>
            <person name="Tauch A."/>
            <person name="Kohler T."/>
            <person name="Brinkrolf K."/>
        </authorList>
    </citation>
    <scope>NUCLEOTIDE SEQUENCE [LARGE SCALE GENOMIC DNA]</scope>
    <source>
        <strain evidence="3">ATCC 14091 / BCRC 22168 / CBS 111 / JCM 3599 / NBRC 0793 / NRRL Y-1031 F-60-10</strain>
    </source>
</reference>
<feature type="region of interest" description="Disordered" evidence="1">
    <location>
        <begin position="152"/>
        <end position="183"/>
    </location>
</feature>
<protein>
    <submittedName>
        <fullName evidence="2">Uncharacterized protein</fullName>
    </submittedName>
</protein>
<sequence>MNTQQPQTPIHLITSTESSSNQFNLNHLKSPLNSQSDDKDDDKDQINQGFLKSPLNSLFNQSSTINHESESIEIMLKNMIFYLKTNSTTNLNDDKIELDKSYLNSILEKSLNTINHLNLQNNILKFENNESNKRFNVESNLIKSQVDYLLKSPFKPSQPSQPTTTTSTTNSLPKKSKFKIEKN</sequence>
<accession>K0KCG1</accession>
<organism evidence="2 3">
    <name type="scientific">Wickerhamomyces ciferrii (strain ATCC 14091 / BCRC 22168 / CBS 111 / JCM 3599 / NBRC 0793 / NRRL Y-1031 F-60-10)</name>
    <name type="common">Yeast</name>
    <name type="synonym">Pichia ciferrii</name>
    <dbReference type="NCBI Taxonomy" id="1206466"/>
    <lineage>
        <taxon>Eukaryota</taxon>
        <taxon>Fungi</taxon>
        <taxon>Dikarya</taxon>
        <taxon>Ascomycota</taxon>
        <taxon>Saccharomycotina</taxon>
        <taxon>Saccharomycetes</taxon>
        <taxon>Phaffomycetales</taxon>
        <taxon>Wickerhamomycetaceae</taxon>
        <taxon>Wickerhamomyces</taxon>
    </lineage>
</organism>